<dbReference type="Pfam" id="PF10313">
    <property type="entry name" value="DUF2415"/>
    <property type="match status" value="1"/>
</dbReference>
<dbReference type="PANTHER" id="PTHR43991">
    <property type="entry name" value="WD REPEAT PROTEIN (AFU_ORTHOLOGUE AFUA_8G05640)-RELATED"/>
    <property type="match status" value="1"/>
</dbReference>
<feature type="compositionally biased region" description="Polar residues" evidence="1">
    <location>
        <begin position="467"/>
        <end position="498"/>
    </location>
</feature>
<dbReference type="SUPFAM" id="SSF82171">
    <property type="entry name" value="DPP6 N-terminal domain-like"/>
    <property type="match status" value="1"/>
</dbReference>
<feature type="compositionally biased region" description="Basic and acidic residues" evidence="1">
    <location>
        <begin position="453"/>
        <end position="463"/>
    </location>
</feature>
<comment type="caution">
    <text evidence="3">The sequence shown here is derived from an EMBL/GenBank/DDBJ whole genome shotgun (WGS) entry which is preliminary data.</text>
</comment>
<feature type="domain" description="DUF2415" evidence="2">
    <location>
        <begin position="330"/>
        <end position="369"/>
    </location>
</feature>
<feature type="compositionally biased region" description="Gly residues" evidence="1">
    <location>
        <begin position="616"/>
        <end position="628"/>
    </location>
</feature>
<sequence>MAVDHDEHVPTEDLILSKPRRHFRAPVHAIHWQLRSLIGVQGRNFVYHVTGDQNKNIQRLNTTTFEAETIKRLPFSPRCLVAENGWICCGGEFGDFASIQAQDAAPTFNPYNVSLGLADLDETESPPPEDIIFLSLARARSAKNLMAETKKFGKELVNCITLWFPSESLPAFEGAYTEPMAVLSNNDKTVTVIKLRSQESEQVLTYPDCVNRAIISPDGRLLVAITDDPYLYMHERVERPLNRGPYRMADKPKYEWSPCGRIHLRHQSPDAPTTVSRGSFAACFSSSGKYLAVGTQSASISIFNVDALTIPGADPLITCFFASRPNAEHGAVRDMAFAPGCSDLLAWTEDRGRVGIVDLRNGYISRQIIALDQTEDFEHITITDRTTIDPRLLEQRAGDNLTSAFTSSLDLSLQSPVSLQAQALRAQTREALARYLSPLTSEETSVLDAITENRRRQQDREQRSQQGATRQDTASQNARAQWNSRITRSGPTSDNAGTASRERSSSITRTVNEIMGGIRDQRERLRELRDAQERLRAPQRDDSTSDNDRRRPVITPSGRASTQTAADIPAHERRSLRQAMDHIIGSREVSETPGYTSYGSGFDPSSFTTRNAGTSGQTGGGAGAGAGAGASNSRATGPIPIVRYADIDARRDRAYLMRDWDDTRANRRMERLFQRGEANPADPYDTSGLAWSDDGEILFVGADDGIFELHVNQQGRKLFPSVSMR</sequence>
<gene>
    <name evidence="3" type="ORF">QBC47DRAFT_420275</name>
</gene>
<dbReference type="Proteomes" id="UP001239445">
    <property type="component" value="Unassembled WGS sequence"/>
</dbReference>
<dbReference type="PANTHER" id="PTHR43991:SF9">
    <property type="entry name" value="DUF2415 DOMAIN-CONTAINING PROTEIN"/>
    <property type="match status" value="1"/>
</dbReference>
<evidence type="ECO:0000313" key="4">
    <source>
        <dbReference type="Proteomes" id="UP001239445"/>
    </source>
</evidence>
<feature type="region of interest" description="Disordered" evidence="1">
    <location>
        <begin position="530"/>
        <end position="573"/>
    </location>
</feature>
<feature type="region of interest" description="Disordered" evidence="1">
    <location>
        <begin position="587"/>
        <end position="634"/>
    </location>
</feature>
<organism evidence="3 4">
    <name type="scientific">Echria macrotheca</name>
    <dbReference type="NCBI Taxonomy" id="438768"/>
    <lineage>
        <taxon>Eukaryota</taxon>
        <taxon>Fungi</taxon>
        <taxon>Dikarya</taxon>
        <taxon>Ascomycota</taxon>
        <taxon>Pezizomycotina</taxon>
        <taxon>Sordariomycetes</taxon>
        <taxon>Sordariomycetidae</taxon>
        <taxon>Sordariales</taxon>
        <taxon>Schizotheciaceae</taxon>
        <taxon>Echria</taxon>
    </lineage>
</organism>
<evidence type="ECO:0000256" key="1">
    <source>
        <dbReference type="SAM" id="MobiDB-lite"/>
    </source>
</evidence>
<dbReference type="EMBL" id="MU839828">
    <property type="protein sequence ID" value="KAK1759275.1"/>
    <property type="molecule type" value="Genomic_DNA"/>
</dbReference>
<name>A0AAJ0BJ87_9PEZI</name>
<evidence type="ECO:0000313" key="3">
    <source>
        <dbReference type="EMBL" id="KAK1759275.1"/>
    </source>
</evidence>
<reference evidence="3" key="1">
    <citation type="submission" date="2023-06" db="EMBL/GenBank/DDBJ databases">
        <title>Genome-scale phylogeny and comparative genomics of the fungal order Sordariales.</title>
        <authorList>
            <consortium name="Lawrence Berkeley National Laboratory"/>
            <person name="Hensen N."/>
            <person name="Bonometti L."/>
            <person name="Westerberg I."/>
            <person name="Brannstrom I.O."/>
            <person name="Guillou S."/>
            <person name="Cros-Aarteil S."/>
            <person name="Calhoun S."/>
            <person name="Haridas S."/>
            <person name="Kuo A."/>
            <person name="Mondo S."/>
            <person name="Pangilinan J."/>
            <person name="Riley R."/>
            <person name="Labutti K."/>
            <person name="Andreopoulos B."/>
            <person name="Lipzen A."/>
            <person name="Chen C."/>
            <person name="Yanf M."/>
            <person name="Daum C."/>
            <person name="Ng V."/>
            <person name="Clum A."/>
            <person name="Steindorff A."/>
            <person name="Ohm R."/>
            <person name="Martin F."/>
            <person name="Silar P."/>
            <person name="Natvig D."/>
            <person name="Lalanne C."/>
            <person name="Gautier V."/>
            <person name="Ament-Velasquez S.L."/>
            <person name="Kruys A."/>
            <person name="Hutchinson M.I."/>
            <person name="Powell A.J."/>
            <person name="Barry K."/>
            <person name="Miller A.N."/>
            <person name="Grigoriev I.V."/>
            <person name="Debuchy R."/>
            <person name="Gladieux P."/>
            <person name="Thoren M.H."/>
            <person name="Johannesson H."/>
        </authorList>
    </citation>
    <scope>NUCLEOTIDE SEQUENCE</scope>
    <source>
        <strain evidence="3">PSN4</strain>
    </source>
</reference>
<evidence type="ECO:0000259" key="2">
    <source>
        <dbReference type="Pfam" id="PF10313"/>
    </source>
</evidence>
<proteinExistence type="predicted"/>
<accession>A0AAJ0BJ87</accession>
<dbReference type="SUPFAM" id="SSF69322">
    <property type="entry name" value="Tricorn protease domain 2"/>
    <property type="match status" value="1"/>
</dbReference>
<feature type="region of interest" description="Disordered" evidence="1">
    <location>
        <begin position="453"/>
        <end position="518"/>
    </location>
</feature>
<dbReference type="InterPro" id="IPR019417">
    <property type="entry name" value="DUF2415"/>
</dbReference>
<dbReference type="InterPro" id="IPR015943">
    <property type="entry name" value="WD40/YVTN_repeat-like_dom_sf"/>
</dbReference>
<protein>
    <recommendedName>
        <fullName evidence="2">DUF2415 domain-containing protein</fullName>
    </recommendedName>
</protein>
<feature type="compositionally biased region" description="Polar residues" evidence="1">
    <location>
        <begin position="593"/>
        <end position="611"/>
    </location>
</feature>
<feature type="compositionally biased region" description="Basic and acidic residues" evidence="1">
    <location>
        <begin position="530"/>
        <end position="551"/>
    </location>
</feature>
<keyword evidence="4" id="KW-1185">Reference proteome</keyword>
<dbReference type="Gene3D" id="2.130.10.10">
    <property type="entry name" value="YVTN repeat-like/Quinoprotein amine dehydrogenase"/>
    <property type="match status" value="1"/>
</dbReference>
<dbReference type="AlphaFoldDB" id="A0AAJ0BJ87"/>